<accession>A0ACB9NMM5</accession>
<evidence type="ECO:0000313" key="1">
    <source>
        <dbReference type="EMBL" id="KAI4337425.1"/>
    </source>
</evidence>
<protein>
    <submittedName>
        <fullName evidence="1">Uncharacterized protein</fullName>
    </submittedName>
</protein>
<comment type="caution">
    <text evidence="1">The sequence shown here is derived from an EMBL/GenBank/DDBJ whole genome shotgun (WGS) entry which is preliminary data.</text>
</comment>
<keyword evidence="2" id="KW-1185">Reference proteome</keyword>
<name>A0ACB9NMM5_BAUVA</name>
<evidence type="ECO:0000313" key="2">
    <source>
        <dbReference type="Proteomes" id="UP000828941"/>
    </source>
</evidence>
<organism evidence="1 2">
    <name type="scientific">Bauhinia variegata</name>
    <name type="common">Purple orchid tree</name>
    <name type="synonym">Phanera variegata</name>
    <dbReference type="NCBI Taxonomy" id="167791"/>
    <lineage>
        <taxon>Eukaryota</taxon>
        <taxon>Viridiplantae</taxon>
        <taxon>Streptophyta</taxon>
        <taxon>Embryophyta</taxon>
        <taxon>Tracheophyta</taxon>
        <taxon>Spermatophyta</taxon>
        <taxon>Magnoliopsida</taxon>
        <taxon>eudicotyledons</taxon>
        <taxon>Gunneridae</taxon>
        <taxon>Pentapetalae</taxon>
        <taxon>rosids</taxon>
        <taxon>fabids</taxon>
        <taxon>Fabales</taxon>
        <taxon>Fabaceae</taxon>
        <taxon>Cercidoideae</taxon>
        <taxon>Cercideae</taxon>
        <taxon>Bauhiniinae</taxon>
        <taxon>Bauhinia</taxon>
    </lineage>
</organism>
<gene>
    <name evidence="1" type="ORF">L6164_015846</name>
</gene>
<sequence length="268" mass="29994">MEILVGPTFAIDVSSSPPRYDRDQSSPEADDRVVPSSFLLNEVDGRPKNVGSGYGLGGRPKFFTSESSESSSSIGNPDDSDNDLSSKRDGEVGEEDEVQSKLKEGAVSVLGSLDSLEDSLPIKKGLSSHFEGKSRSFTDLSQVSTVKELKKEENPFNKRRRVQIASKWSRRSAFYSWSNPKSMPLLPVDEDEDYYCEEEKTRKAPSPSSPSSPSEEKKQEDQLQLRQNRVAESYAAKMRLRLGNNFKSRSFSLADLQEHDDEEDDDDY</sequence>
<proteinExistence type="predicted"/>
<reference evidence="1 2" key="1">
    <citation type="journal article" date="2022" name="DNA Res.">
        <title>Chromosomal-level genome assembly of the orchid tree Bauhinia variegata (Leguminosae; Cercidoideae) supports the allotetraploid origin hypothesis of Bauhinia.</title>
        <authorList>
            <person name="Zhong Y."/>
            <person name="Chen Y."/>
            <person name="Zheng D."/>
            <person name="Pang J."/>
            <person name="Liu Y."/>
            <person name="Luo S."/>
            <person name="Meng S."/>
            <person name="Qian L."/>
            <person name="Wei D."/>
            <person name="Dai S."/>
            <person name="Zhou R."/>
        </authorList>
    </citation>
    <scope>NUCLEOTIDE SEQUENCE [LARGE SCALE GENOMIC DNA]</scope>
    <source>
        <strain evidence="1">BV-YZ2020</strain>
    </source>
</reference>
<dbReference type="Proteomes" id="UP000828941">
    <property type="component" value="Chromosome 6"/>
</dbReference>
<dbReference type="EMBL" id="CM039431">
    <property type="protein sequence ID" value="KAI4337425.1"/>
    <property type="molecule type" value="Genomic_DNA"/>
</dbReference>